<organism evidence="3 4">
    <name type="scientific">Paludisphaera borealis</name>
    <dbReference type="NCBI Taxonomy" id="1387353"/>
    <lineage>
        <taxon>Bacteria</taxon>
        <taxon>Pseudomonadati</taxon>
        <taxon>Planctomycetota</taxon>
        <taxon>Planctomycetia</taxon>
        <taxon>Isosphaerales</taxon>
        <taxon>Isosphaeraceae</taxon>
        <taxon>Paludisphaera</taxon>
    </lineage>
</organism>
<dbReference type="InterPro" id="IPR000253">
    <property type="entry name" value="FHA_dom"/>
</dbReference>
<dbReference type="Pfam" id="PF00498">
    <property type="entry name" value="FHA"/>
    <property type="match status" value="2"/>
</dbReference>
<dbReference type="RefSeq" id="WP_076348093.1">
    <property type="nucleotide sequence ID" value="NZ_CP019082.1"/>
</dbReference>
<evidence type="ECO:0000259" key="2">
    <source>
        <dbReference type="PROSITE" id="PS50006"/>
    </source>
</evidence>
<reference evidence="4" key="1">
    <citation type="submission" date="2016-12" db="EMBL/GenBank/DDBJ databases">
        <title>Comparative genomics of four Isosphaeraceae planctomycetes: a common pool of plasmids and glycoside hydrolase genes.</title>
        <authorList>
            <person name="Ivanova A."/>
        </authorList>
    </citation>
    <scope>NUCLEOTIDE SEQUENCE [LARGE SCALE GENOMIC DNA]</scope>
    <source>
        <strain evidence="4">PX4</strain>
    </source>
</reference>
<proteinExistence type="predicted"/>
<feature type="compositionally biased region" description="Pro residues" evidence="1">
    <location>
        <begin position="226"/>
        <end position="251"/>
    </location>
</feature>
<evidence type="ECO:0000313" key="4">
    <source>
        <dbReference type="Proteomes" id="UP000186309"/>
    </source>
</evidence>
<protein>
    <recommendedName>
        <fullName evidence="2">FHA domain-containing protein</fullName>
    </recommendedName>
</protein>
<feature type="compositionally biased region" description="Basic and acidic residues" evidence="1">
    <location>
        <begin position="91"/>
        <end position="108"/>
    </location>
</feature>
<evidence type="ECO:0000256" key="1">
    <source>
        <dbReference type="SAM" id="MobiDB-lite"/>
    </source>
</evidence>
<dbReference type="SMART" id="SM00240">
    <property type="entry name" value="FHA"/>
    <property type="match status" value="2"/>
</dbReference>
<keyword evidence="4" id="KW-1185">Reference proteome</keyword>
<gene>
    <name evidence="3" type="ORF">BSF38_03732</name>
</gene>
<sequence length="505" mass="54982">MSSPDDENKTLGLPPGARNKMLREIEREKQAAAQRAAGQTAGPGAPAEPRPPAPPSRPPSAPGSRVPSQPPPSDPSRESYETIPPVVGFPRRREFPGLEDLKQDRAPENIHPPSQPWDAGFTPQPPSASREPSSQIVPPGWTVAGSIPVEHPTPWDDEGQFGTSPPPPRKPAQRVEPPLRPLRGVPLSARDPWADSGLAEPVAGWPAPEAIEPATPFSGTAMPPESHGPPPTVGTRPPQPSPLAPPRPPAGRPSAEDGSNRTVAYDRNLHASKKALLTLQFYNTSLRRWSDLGEVRGEQLELGRSTFQDWNPNPEDLAERHVRLVIEGDRLYVQPLRSLNGVYIKLKPNRPVELSPHTRFRIGHHVLEFRPGTAVGEIDALRAEDGEVFQSRVLAPLGFIDLIGPDNDTYMSFPLTKPDETGTRVGRGGPRCDLALTGDDWASSEHARLYFSAGKSWLEDLKSTNGTFLQIHEPVQIQCGNALKPDSGDIVVIGGYMIRVVEERP</sequence>
<dbReference type="InterPro" id="IPR008984">
    <property type="entry name" value="SMAD_FHA_dom_sf"/>
</dbReference>
<dbReference type="AlphaFoldDB" id="A0A1U7CTH3"/>
<feature type="compositionally biased region" description="Pro residues" evidence="1">
    <location>
        <begin position="46"/>
        <end position="61"/>
    </location>
</feature>
<feature type="compositionally biased region" description="Basic and acidic residues" evidence="1">
    <location>
        <begin position="21"/>
        <end position="30"/>
    </location>
</feature>
<accession>A0A1U7CTH3</accession>
<dbReference type="Gene3D" id="2.60.200.20">
    <property type="match status" value="2"/>
</dbReference>
<dbReference type="PROSITE" id="PS50006">
    <property type="entry name" value="FHA_DOMAIN"/>
    <property type="match status" value="1"/>
</dbReference>
<dbReference type="CDD" id="cd00060">
    <property type="entry name" value="FHA"/>
    <property type="match status" value="2"/>
</dbReference>
<feature type="region of interest" description="Disordered" evidence="1">
    <location>
        <begin position="1"/>
        <end position="260"/>
    </location>
</feature>
<dbReference type="STRING" id="1387353.BSF38_03732"/>
<dbReference type="OrthoDB" id="277520at2"/>
<name>A0A1U7CTH3_9BACT</name>
<dbReference type="EMBL" id="CP019082">
    <property type="protein sequence ID" value="APW62199.1"/>
    <property type="molecule type" value="Genomic_DNA"/>
</dbReference>
<dbReference type="SUPFAM" id="SSF49879">
    <property type="entry name" value="SMAD/FHA domain"/>
    <property type="match status" value="2"/>
</dbReference>
<feature type="domain" description="FHA" evidence="2">
    <location>
        <begin position="423"/>
        <end position="470"/>
    </location>
</feature>
<evidence type="ECO:0000313" key="3">
    <source>
        <dbReference type="EMBL" id="APW62199.1"/>
    </source>
</evidence>
<dbReference type="Proteomes" id="UP000186309">
    <property type="component" value="Chromosome"/>
</dbReference>
<dbReference type="KEGG" id="pbor:BSF38_03732"/>
<feature type="compositionally biased region" description="Low complexity" evidence="1">
    <location>
        <begin position="31"/>
        <end position="45"/>
    </location>
</feature>